<evidence type="ECO:0000256" key="7">
    <source>
        <dbReference type="ARBA" id="ARBA00023136"/>
    </source>
</evidence>
<evidence type="ECO:0000313" key="11">
    <source>
        <dbReference type="Proteomes" id="UP000182762"/>
    </source>
</evidence>
<proteinExistence type="predicted"/>
<evidence type="ECO:0000259" key="9">
    <source>
        <dbReference type="Pfam" id="PF13303"/>
    </source>
</evidence>
<keyword evidence="6 8" id="KW-1133">Transmembrane helix</keyword>
<organism evidence="10 11">
    <name type="scientific">Priestia endophytica DSM 13796</name>
    <dbReference type="NCBI Taxonomy" id="1121089"/>
    <lineage>
        <taxon>Bacteria</taxon>
        <taxon>Bacillati</taxon>
        <taxon>Bacillota</taxon>
        <taxon>Bacilli</taxon>
        <taxon>Bacillales</taxon>
        <taxon>Bacillaceae</taxon>
        <taxon>Priestia</taxon>
    </lineage>
</organism>
<dbReference type="EMBL" id="FOXX01000001">
    <property type="protein sequence ID" value="SFQ09450.1"/>
    <property type="molecule type" value="Genomic_DNA"/>
</dbReference>
<evidence type="ECO:0000256" key="3">
    <source>
        <dbReference type="ARBA" id="ARBA00022475"/>
    </source>
</evidence>
<keyword evidence="4" id="KW-0762">Sugar transport</keyword>
<sequence>MDILIGTLLLLIVLVFFTVFSYKAPYGMKAMGALANAAVVSYLVEAFQKYIGGDIIGFSFLGELGHLAGGMAGVAAAALVCLALGVSPVYSLMMGVACAEMGLLPGFFAGYIIAFLVKVIEKRFPAGLDLLGTVIIAAPLARFIAVEVSPLVDATLLKIGGIIDQITSSSPILMGIILGGIITVVATSPLSSMALTAMLGLVGLPMGISAVAIVGSAFLNYVLFDRLKFGSRKTTIAMTIEPLTQADLVAANPIPIYVTNFVGGALSGIVVALFGLINNATGTATVVAGLVVMYGFNDPVKVTICVLICGVIGIVCGLLGSYVFRNFKIVREEEVRGRGQEAA</sequence>
<feature type="domain" description="Phosphotransferase system EIIC" evidence="9">
    <location>
        <begin position="28"/>
        <end position="334"/>
    </location>
</feature>
<dbReference type="Pfam" id="PF13303">
    <property type="entry name" value="PTS_EIIC_2"/>
    <property type="match status" value="1"/>
</dbReference>
<keyword evidence="2" id="KW-0813">Transport</keyword>
<dbReference type="PANTHER" id="PTHR40063">
    <property type="entry name" value="MEMBRANE PROTEIN-RELATED"/>
    <property type="match status" value="1"/>
</dbReference>
<name>A0A1I5VPS5_9BACI</name>
<keyword evidence="5 8" id="KW-0812">Transmembrane</keyword>
<evidence type="ECO:0000256" key="6">
    <source>
        <dbReference type="ARBA" id="ARBA00022989"/>
    </source>
</evidence>
<evidence type="ECO:0000256" key="4">
    <source>
        <dbReference type="ARBA" id="ARBA00022597"/>
    </source>
</evidence>
<evidence type="ECO:0000256" key="2">
    <source>
        <dbReference type="ARBA" id="ARBA00022448"/>
    </source>
</evidence>
<comment type="subcellular location">
    <subcellularLocation>
        <location evidence="1">Cell membrane</location>
        <topology evidence="1">Multi-pass membrane protein</topology>
    </subcellularLocation>
</comment>
<comment type="caution">
    <text evidence="10">The sequence shown here is derived from an EMBL/GenBank/DDBJ whole genome shotgun (WGS) entry which is preliminary data.</text>
</comment>
<evidence type="ECO:0000256" key="1">
    <source>
        <dbReference type="ARBA" id="ARBA00004651"/>
    </source>
</evidence>
<evidence type="ECO:0000256" key="8">
    <source>
        <dbReference type="SAM" id="Phobius"/>
    </source>
</evidence>
<feature type="transmembrane region" description="Helical" evidence="8">
    <location>
        <begin position="92"/>
        <end position="117"/>
    </location>
</feature>
<dbReference type="Proteomes" id="UP000182762">
    <property type="component" value="Unassembled WGS sequence"/>
</dbReference>
<accession>A0A1I5VPS5</accession>
<feature type="transmembrane region" description="Helical" evidence="8">
    <location>
        <begin position="197"/>
        <end position="223"/>
    </location>
</feature>
<dbReference type="GeneID" id="93708982"/>
<evidence type="ECO:0000256" key="5">
    <source>
        <dbReference type="ARBA" id="ARBA00022692"/>
    </source>
</evidence>
<gene>
    <name evidence="10" type="ORF">SAMN02745910_00205</name>
</gene>
<keyword evidence="7 8" id="KW-0472">Membrane</keyword>
<dbReference type="PANTHER" id="PTHR40063:SF1">
    <property type="entry name" value="MEMBRANE PROTEIN"/>
    <property type="match status" value="1"/>
</dbReference>
<keyword evidence="11" id="KW-1185">Reference proteome</keyword>
<dbReference type="RefSeq" id="WP_061801752.1">
    <property type="nucleotide sequence ID" value="NZ_FOXX01000001.1"/>
</dbReference>
<dbReference type="InterPro" id="IPR003352">
    <property type="entry name" value="PTS_EIIC"/>
</dbReference>
<feature type="transmembrane region" description="Helical" evidence="8">
    <location>
        <begin position="64"/>
        <end position="86"/>
    </location>
</feature>
<keyword evidence="3" id="KW-1003">Cell membrane</keyword>
<feature type="transmembrane region" description="Helical" evidence="8">
    <location>
        <begin position="300"/>
        <end position="324"/>
    </location>
</feature>
<feature type="transmembrane region" description="Helical" evidence="8">
    <location>
        <begin position="269"/>
        <end position="294"/>
    </location>
</feature>
<evidence type="ECO:0000313" key="10">
    <source>
        <dbReference type="EMBL" id="SFQ09450.1"/>
    </source>
</evidence>
<reference evidence="10 11" key="1">
    <citation type="submission" date="2016-10" db="EMBL/GenBank/DDBJ databases">
        <authorList>
            <person name="Varghese N."/>
            <person name="Submissions S."/>
        </authorList>
    </citation>
    <scope>NUCLEOTIDE SEQUENCE [LARGE SCALE GENOMIC DNA]</scope>
    <source>
        <strain evidence="10 11">DSM 13796</strain>
    </source>
</reference>
<protein>
    <submittedName>
        <fullName evidence="10">Phosphotransferase system, fructose-specific IIC component</fullName>
    </submittedName>
</protein>
<feature type="transmembrane region" description="Helical" evidence="8">
    <location>
        <begin position="172"/>
        <end position="191"/>
    </location>
</feature>